<dbReference type="Gene3D" id="3.30.70.2340">
    <property type="entry name" value="Uncharacterised protein PF12112 family, DUF3579"/>
    <property type="match status" value="1"/>
</dbReference>
<protein>
    <recommendedName>
        <fullName evidence="4">DUF3579 domain-containing protein</fullName>
    </recommendedName>
</protein>
<dbReference type="Proteomes" id="UP000235347">
    <property type="component" value="Unassembled WGS sequence"/>
</dbReference>
<evidence type="ECO:0000313" key="3">
    <source>
        <dbReference type="Proteomes" id="UP000235347"/>
    </source>
</evidence>
<evidence type="ECO:0000313" key="2">
    <source>
        <dbReference type="EMBL" id="PMS28483.1"/>
    </source>
</evidence>
<comment type="caution">
    <text evidence="2">The sequence shown here is derived from an EMBL/GenBank/DDBJ whole genome shotgun (WGS) entry which is preliminary data.</text>
</comment>
<feature type="compositionally biased region" description="Low complexity" evidence="1">
    <location>
        <begin position="17"/>
        <end position="29"/>
    </location>
</feature>
<reference evidence="2 3" key="1">
    <citation type="submission" date="2018-01" db="EMBL/GenBank/DDBJ databases">
        <title>Whole genome analyses suggest that Burkholderia sensu lato contains two further novel genera in the rhizoxinica-symbiotica group Mycetohabitans gen. nov., and Trinickia gen. nov.: implications for the evolution of diazotrophy and nodulation in the Burkholderiaceae.</title>
        <authorList>
            <person name="Estrada-de los Santos P."/>
            <person name="Palmer M."/>
            <person name="Chavez-Ramirez B."/>
            <person name="Beukes C."/>
            <person name="Steenkamp E.T."/>
            <person name="Hirsch A.M."/>
            <person name="Manyaka P."/>
            <person name="Maluk M."/>
            <person name="Lafos M."/>
            <person name="Crook M."/>
            <person name="Gross E."/>
            <person name="Simon M.F."/>
            <person name="Bueno dos Reis Junior F."/>
            <person name="Poole P.S."/>
            <person name="Venter S.N."/>
            <person name="James E.K."/>
        </authorList>
    </citation>
    <scope>NUCLEOTIDE SEQUENCE [LARGE SCALE GENOMIC DNA]</scope>
    <source>
        <strain evidence="2 3">GP25-8</strain>
    </source>
</reference>
<proteinExistence type="predicted"/>
<keyword evidence="3" id="KW-1185">Reference proteome</keyword>
<dbReference type="RefSeq" id="WP_102608072.1">
    <property type="nucleotide sequence ID" value="NZ_CADIKD010000006.1"/>
</dbReference>
<evidence type="ECO:0000256" key="1">
    <source>
        <dbReference type="SAM" id="MobiDB-lite"/>
    </source>
</evidence>
<feature type="region of interest" description="Disordered" evidence="1">
    <location>
        <begin position="1"/>
        <end position="37"/>
    </location>
</feature>
<gene>
    <name evidence="2" type="ORF">C0Z19_01910</name>
</gene>
<dbReference type="AlphaFoldDB" id="A0A2N7WGJ5"/>
<organism evidence="2 3">
    <name type="scientific">Trinickia soli</name>
    <dbReference type="NCBI Taxonomy" id="380675"/>
    <lineage>
        <taxon>Bacteria</taxon>
        <taxon>Pseudomonadati</taxon>
        <taxon>Pseudomonadota</taxon>
        <taxon>Betaproteobacteria</taxon>
        <taxon>Burkholderiales</taxon>
        <taxon>Burkholderiaceae</taxon>
        <taxon>Trinickia</taxon>
    </lineage>
</organism>
<evidence type="ECO:0008006" key="4">
    <source>
        <dbReference type="Google" id="ProtNLM"/>
    </source>
</evidence>
<dbReference type="InterPro" id="IPR021969">
    <property type="entry name" value="DUF3579"/>
</dbReference>
<accession>A0A2N7WGJ5</accession>
<sequence length="137" mass="14894">MQDEKDAPPGRGETSRQSPQSPQSPPSQQCDGGSIAPASGGTHYLIVGLTLERRTFRPSDWPERLAGVVALFIAERGTQTTQRRRQFASPVVHDGIKSLLIDAALRDACPDAFTFVSSFAAENALPMHDYVQRQSGQ</sequence>
<name>A0A2N7WGJ5_9BURK</name>
<dbReference type="EMBL" id="PNYB01000001">
    <property type="protein sequence ID" value="PMS28483.1"/>
    <property type="molecule type" value="Genomic_DNA"/>
</dbReference>
<dbReference type="Pfam" id="PF12112">
    <property type="entry name" value="DUF3579"/>
    <property type="match status" value="1"/>
</dbReference>